<gene>
    <name evidence="1" type="primary">BQ5605_C019g08870</name>
    <name evidence="1" type="ORF">BQ5605_C019G08870</name>
</gene>
<dbReference type="AlphaFoldDB" id="A0A2X0LW28"/>
<dbReference type="EMBL" id="FQNC01000019">
    <property type="protein sequence ID" value="SGY22902.1"/>
    <property type="molecule type" value="Genomic_DNA"/>
</dbReference>
<evidence type="ECO:0000313" key="2">
    <source>
        <dbReference type="Proteomes" id="UP000249464"/>
    </source>
</evidence>
<sequence length="124" mass="13939">MKPLSLVNRKFSALAGCALHLGLVSPRVVHAHHDLGDSLFFYNDLLAQYGQYVLKAYYFDPSSAFLTQPQMEIAEFKKELREGYDVPYDPTFHSLLSVVKLEKTLDAIEPARLCKGRPDHTAVG</sequence>
<evidence type="ECO:0000313" key="1">
    <source>
        <dbReference type="EMBL" id="SGY22902.1"/>
    </source>
</evidence>
<reference evidence="1 2" key="1">
    <citation type="submission" date="2016-11" db="EMBL/GenBank/DDBJ databases">
        <authorList>
            <person name="Jaros S."/>
            <person name="Januszkiewicz K."/>
            <person name="Wedrychowicz H."/>
        </authorList>
    </citation>
    <scope>NUCLEOTIDE SEQUENCE [LARGE SCALE GENOMIC DNA]</scope>
</reference>
<keyword evidence="2" id="KW-1185">Reference proteome</keyword>
<dbReference type="Proteomes" id="UP000249464">
    <property type="component" value="Unassembled WGS sequence"/>
</dbReference>
<proteinExistence type="predicted"/>
<name>A0A2X0LW28_9BASI</name>
<protein>
    <submittedName>
        <fullName evidence="1">BQ5605_C019g08870 protein</fullName>
    </submittedName>
</protein>
<organism evidence="1 2">
    <name type="scientific">Microbotryum silenes-dioicae</name>
    <dbReference type="NCBI Taxonomy" id="796604"/>
    <lineage>
        <taxon>Eukaryota</taxon>
        <taxon>Fungi</taxon>
        <taxon>Dikarya</taxon>
        <taxon>Basidiomycota</taxon>
        <taxon>Pucciniomycotina</taxon>
        <taxon>Microbotryomycetes</taxon>
        <taxon>Microbotryales</taxon>
        <taxon>Microbotryaceae</taxon>
        <taxon>Microbotryum</taxon>
    </lineage>
</organism>
<accession>A0A2X0LW28</accession>